<dbReference type="AlphaFoldDB" id="H9UHX5"/>
<accession>H9UHX5</accession>
<sequence>MQLRVIPLVAIVVLLVLAWATVVVGASLYRWGKAPLAPRGDTAAFARAARGYLEEHARGNAALLLLDNGSIAHQHYLGSEEDVGPDTLFQLASISKWVAAWGVLGLVEQGLVDLDAPVEQYLTRWQLPDSRYDHRGVTVRRLLSHSAGLTDRLGYQGFPDGQGLQTLEESLSGAADAADHADAGPVRVGRRPGSRWQYSGGSYALLELLVEEVTGQNFNAYMRQAVFLPLGMETASFSLEEAAATGVLAAHHGSDGALVAHRQFAATAPSSLHASAAELARFAAAHLPGPNGEPPGRGVLSPRLIDEMLAPQVTMFGIGLWGLGPILYDLRDSGHGVFGHDGHNSPGISTTLRIDRTDGSGIMVLGSGNPHLAMELGSEWYYWKTGSLDQAALGERLPRMAWIVLAGATAINLVAALLRYRKRR</sequence>
<keyword evidence="1" id="KW-1133">Transmembrane helix</keyword>
<dbReference type="Proteomes" id="UP000007383">
    <property type="component" value="Chromosome"/>
</dbReference>
<dbReference type="KEGG" id="sfc:Spiaf_1031"/>
<dbReference type="InterPro" id="IPR050789">
    <property type="entry name" value="Diverse_Enzym_Activities"/>
</dbReference>
<reference evidence="4" key="1">
    <citation type="journal article" date="2013" name="Stand. Genomic Sci.">
        <title>Complete genome sequence of the halophilic bacterium Spirochaeta africana type strain (Z-7692(T)) from the alkaline Lake Magadi in the East African Rift.</title>
        <authorList>
            <person name="Liolos K."/>
            <person name="Abt B."/>
            <person name="Scheuner C."/>
            <person name="Teshima H."/>
            <person name="Held B."/>
            <person name="Lapidus A."/>
            <person name="Nolan M."/>
            <person name="Lucas S."/>
            <person name="Deshpande S."/>
            <person name="Cheng J.F."/>
            <person name="Tapia R."/>
            <person name="Goodwin L.A."/>
            <person name="Pitluck S."/>
            <person name="Pagani I."/>
            <person name="Ivanova N."/>
            <person name="Mavromatis K."/>
            <person name="Mikhailova N."/>
            <person name="Huntemann M."/>
            <person name="Pati A."/>
            <person name="Chen A."/>
            <person name="Palaniappan K."/>
            <person name="Land M."/>
            <person name="Rohde M."/>
            <person name="Tindall B.J."/>
            <person name="Detter J.C."/>
            <person name="Goker M."/>
            <person name="Bristow J."/>
            <person name="Eisen J.A."/>
            <person name="Markowitz V."/>
            <person name="Hugenholtz P."/>
            <person name="Woyke T."/>
            <person name="Klenk H.P."/>
            <person name="Kyrpides N.C."/>
        </authorList>
    </citation>
    <scope>NUCLEOTIDE SEQUENCE</scope>
    <source>
        <strain evidence="4">ATCC 700263 / DSM 8902 / Z-7692</strain>
    </source>
</reference>
<evidence type="ECO:0000313" key="3">
    <source>
        <dbReference type="EMBL" id="AFG37118.1"/>
    </source>
</evidence>
<dbReference type="PATRIC" id="fig|889378.3.peg.1032"/>
<proteinExistence type="predicted"/>
<organism evidence="3 4">
    <name type="scientific">Spirochaeta africana (strain ATCC 700263 / DSM 8902 / Z-7692)</name>
    <dbReference type="NCBI Taxonomy" id="889378"/>
    <lineage>
        <taxon>Bacteria</taxon>
        <taxon>Pseudomonadati</taxon>
        <taxon>Spirochaetota</taxon>
        <taxon>Spirochaetia</taxon>
        <taxon>Spirochaetales</taxon>
        <taxon>Spirochaetaceae</taxon>
        <taxon>Spirochaeta</taxon>
    </lineage>
</organism>
<keyword evidence="1" id="KW-0472">Membrane</keyword>
<evidence type="ECO:0000259" key="2">
    <source>
        <dbReference type="Pfam" id="PF00144"/>
    </source>
</evidence>
<dbReference type="STRING" id="889378.Spiaf_1031"/>
<dbReference type="Gene3D" id="3.40.710.10">
    <property type="entry name" value="DD-peptidase/beta-lactamase superfamily"/>
    <property type="match status" value="1"/>
</dbReference>
<dbReference type="HOGENOM" id="CLU_020027_8_1_12"/>
<feature type="transmembrane region" description="Helical" evidence="1">
    <location>
        <begin position="400"/>
        <end position="418"/>
    </location>
</feature>
<dbReference type="EMBL" id="CP003282">
    <property type="protein sequence ID" value="AFG37118.1"/>
    <property type="molecule type" value="Genomic_DNA"/>
</dbReference>
<dbReference type="eggNOG" id="COG1680">
    <property type="taxonomic scope" value="Bacteria"/>
</dbReference>
<dbReference type="PANTHER" id="PTHR43283">
    <property type="entry name" value="BETA-LACTAMASE-RELATED"/>
    <property type="match status" value="1"/>
</dbReference>
<keyword evidence="4" id="KW-1185">Reference proteome</keyword>
<keyword evidence="1" id="KW-0812">Transmembrane</keyword>
<evidence type="ECO:0000256" key="1">
    <source>
        <dbReference type="SAM" id="Phobius"/>
    </source>
</evidence>
<feature type="domain" description="Beta-lactamase-related" evidence="2">
    <location>
        <begin position="45"/>
        <end position="370"/>
    </location>
</feature>
<name>H9UHX5_SPIAZ</name>
<dbReference type="SUPFAM" id="SSF56601">
    <property type="entry name" value="beta-lactamase/transpeptidase-like"/>
    <property type="match status" value="1"/>
</dbReference>
<protein>
    <submittedName>
        <fullName evidence="3">Penicillin-binding protein, beta-lactamase class C</fullName>
    </submittedName>
</protein>
<gene>
    <name evidence="3" type="ordered locus">Spiaf_1031</name>
</gene>
<dbReference type="InterPro" id="IPR001466">
    <property type="entry name" value="Beta-lactam-related"/>
</dbReference>
<dbReference type="RefSeq" id="WP_014455110.1">
    <property type="nucleotide sequence ID" value="NC_017098.1"/>
</dbReference>
<dbReference type="InterPro" id="IPR012338">
    <property type="entry name" value="Beta-lactam/transpept-like"/>
</dbReference>
<evidence type="ECO:0000313" key="4">
    <source>
        <dbReference type="Proteomes" id="UP000007383"/>
    </source>
</evidence>
<dbReference type="Pfam" id="PF00144">
    <property type="entry name" value="Beta-lactamase"/>
    <property type="match status" value="1"/>
</dbReference>